<keyword evidence="3" id="KW-1185">Reference proteome</keyword>
<keyword evidence="1" id="KW-0175">Coiled coil</keyword>
<evidence type="ECO:0000313" key="3">
    <source>
        <dbReference type="Proteomes" id="UP001497744"/>
    </source>
</evidence>
<sequence length="183" mass="21288">MADLMHIVDKLREAAAQAKRECDGQVEQALSRMSKKIKDDITSHRDNQLQRRKQMLEHEEQEHLTQKKQLENNLKQFEKLKRGLIELLETHKVKQKELTQPQEFDERIGQLQVKHSRMKAKHGGLLAKLSKPAADKMAATEMADLCNKLNKKLAQKMNHCKCLMLRDDETLVKIHHMLTGHES</sequence>
<dbReference type="GeneID" id="94192374"/>
<dbReference type="Proteomes" id="UP001497744">
    <property type="component" value="Unassembled WGS sequence"/>
</dbReference>
<evidence type="ECO:0000313" key="2">
    <source>
        <dbReference type="EMBL" id="GIX60891.1"/>
    </source>
</evidence>
<feature type="coiled-coil region" evidence="1">
    <location>
        <begin position="53"/>
        <end position="87"/>
    </location>
</feature>
<gene>
    <name evidence="2" type="ORF">BcabD6B2_03260</name>
</gene>
<dbReference type="EMBL" id="BPLF01000001">
    <property type="protein sequence ID" value="GIX60891.1"/>
    <property type="molecule type" value="Genomic_DNA"/>
</dbReference>
<evidence type="ECO:0000256" key="1">
    <source>
        <dbReference type="SAM" id="Coils"/>
    </source>
</evidence>
<accession>A0AAV4LM53</accession>
<reference evidence="2 3" key="1">
    <citation type="submission" date="2021-06" db="EMBL/GenBank/DDBJ databases">
        <title>Genome sequence of Babesia caballi.</title>
        <authorList>
            <person name="Yamagishi J."/>
            <person name="Kidaka T."/>
            <person name="Ochi A."/>
        </authorList>
    </citation>
    <scope>NUCLEOTIDE SEQUENCE [LARGE SCALE GENOMIC DNA]</scope>
    <source>
        <strain evidence="2">USDA-D6B2</strain>
    </source>
</reference>
<protein>
    <submittedName>
        <fullName evidence="2">Uncharacterized protein</fullName>
    </submittedName>
</protein>
<dbReference type="AlphaFoldDB" id="A0AAV4LM53"/>
<organism evidence="2 3">
    <name type="scientific">Babesia caballi</name>
    <dbReference type="NCBI Taxonomy" id="5871"/>
    <lineage>
        <taxon>Eukaryota</taxon>
        <taxon>Sar</taxon>
        <taxon>Alveolata</taxon>
        <taxon>Apicomplexa</taxon>
        <taxon>Aconoidasida</taxon>
        <taxon>Piroplasmida</taxon>
        <taxon>Babesiidae</taxon>
        <taxon>Babesia</taxon>
    </lineage>
</organism>
<proteinExistence type="predicted"/>
<comment type="caution">
    <text evidence="2">The sequence shown here is derived from an EMBL/GenBank/DDBJ whole genome shotgun (WGS) entry which is preliminary data.</text>
</comment>
<dbReference type="RefSeq" id="XP_067712962.1">
    <property type="nucleotide sequence ID" value="XM_067856861.1"/>
</dbReference>
<name>A0AAV4LM53_BABCB</name>
<feature type="coiled-coil region" evidence="1">
    <location>
        <begin position="1"/>
        <end position="28"/>
    </location>
</feature>